<evidence type="ECO:0000313" key="9">
    <source>
        <dbReference type="Proteomes" id="UP000499080"/>
    </source>
</evidence>
<keyword evidence="3" id="KW-0325">Glycoprotein</keyword>
<dbReference type="GO" id="GO:0016020">
    <property type="term" value="C:membrane"/>
    <property type="evidence" value="ECO:0007669"/>
    <property type="project" value="InterPro"/>
</dbReference>
<evidence type="ECO:0000256" key="4">
    <source>
        <dbReference type="PROSITE-ProRule" id="PRU00043"/>
    </source>
</evidence>
<sequence length="668" mass="75152">MIKPVNNFSPIVEVGDEFKVVEGNKSLITSHHMNITDLDTSEEDVICTIIDQANHGYIENFSPAPGSERPRKGIPVTTFSASDVIDDYISYVQSIHKGLEPIDDKFTFSCSDGINSSPLMSFPIQIEPSNDEVPEIYMREFIVMEGTDLIIDLPILNALDLDIPKDKLVFIITREPKHGLIASHMPTGTVTVKNFTLERIARGSTIVYQHDDSETTNDDFELTVTDGVHNASKTLLVMVIPVDDETPRLVINDGLDISIGESKLITNRELKAEDLDSDDSSITYVIRQVPKYGYISYLDFSGQQLYNLTHGMNFTQSDIDNELIQYTHFGQEGVRDIIKFDVTDGYNPFVDRYFWITVEGIDSVYPDVINKGVELPEGGKVILDTNILSTTDLNSNDEDLLFTITRPPTRGHLENTDFPGVPITSFTQLELAGSKIYYVHTSDDEVKMDNFEFEVSDGYNSVYRTFRISISEVDNKKPVIYATSLVVKEGLERLITPFELKAEDTDTNRDKIVFKITQAPINGKILRNKSTVVNSFTMADISENMMTYQHDGSETLEDEFSFVVSDGKHSEFFMYPDLDKPLRNPVTIKIRVVPVDNVVPSLVMNRGATSLTPLEDGNIGFRFNKKVLRAEDRDSSESALTYIITAPPKHGIIINQDFINRTVNNFTQ</sequence>
<evidence type="ECO:0000256" key="3">
    <source>
        <dbReference type="ARBA" id="ARBA00023180"/>
    </source>
</evidence>
<dbReference type="OrthoDB" id="430044at2759"/>
<dbReference type="GO" id="GO:0005509">
    <property type="term" value="F:calcium ion binding"/>
    <property type="evidence" value="ECO:0007669"/>
    <property type="project" value="UniProtKB-UniRule"/>
</dbReference>
<keyword evidence="1" id="KW-0732">Signal</keyword>
<feature type="repeat" description="CSPG" evidence="5">
    <location>
        <begin position="246"/>
        <end position="343"/>
    </location>
</feature>
<comment type="caution">
    <text evidence="8">The sequence shown here is derived from an EMBL/GenBank/DDBJ whole genome shotgun (WGS) entry which is preliminary data.</text>
</comment>
<dbReference type="InterPro" id="IPR051561">
    <property type="entry name" value="FRAS1_ECM"/>
</dbReference>
<name>A0A4Y2RYW2_ARAVE</name>
<feature type="repeat" description="CSPG" evidence="5">
    <location>
        <begin position="364"/>
        <end position="456"/>
    </location>
</feature>
<protein>
    <submittedName>
        <fullName evidence="8">FRAS1-related extracellular matrix protein 2</fullName>
    </submittedName>
</protein>
<dbReference type="GO" id="GO:0009653">
    <property type="term" value="P:anatomical structure morphogenesis"/>
    <property type="evidence" value="ECO:0007669"/>
    <property type="project" value="TreeGrafter"/>
</dbReference>
<evidence type="ECO:0000256" key="1">
    <source>
        <dbReference type="ARBA" id="ARBA00022729"/>
    </source>
</evidence>
<accession>A0A4Y2RYW2</accession>
<feature type="repeat" description="CSPG" evidence="5">
    <location>
        <begin position="9"/>
        <end position="111"/>
    </location>
</feature>
<dbReference type="PANTHER" id="PTHR45739:SF8">
    <property type="entry name" value="FRAS1-RELATED EXTRACELLULAR MATRIX PROTEIN 1"/>
    <property type="match status" value="1"/>
</dbReference>
<dbReference type="Proteomes" id="UP000499080">
    <property type="component" value="Unassembled WGS sequence"/>
</dbReference>
<dbReference type="PROSITE" id="PS50268">
    <property type="entry name" value="CADHERIN_2"/>
    <property type="match status" value="1"/>
</dbReference>
<evidence type="ECO:0000259" key="6">
    <source>
        <dbReference type="PROSITE" id="PS50268"/>
    </source>
</evidence>
<evidence type="ECO:0000313" key="7">
    <source>
        <dbReference type="EMBL" id="GBN81029.1"/>
    </source>
</evidence>
<gene>
    <name evidence="8" type="primary">FREM2_6</name>
    <name evidence="7" type="synonym">FREM2_1</name>
    <name evidence="8" type="ORF">AVEN_126014_1</name>
    <name evidence="7" type="ORF">AVEN_27112_1</name>
</gene>
<reference evidence="8 9" key="1">
    <citation type="journal article" date="2019" name="Sci. Rep.">
        <title>Orb-weaving spider Araneus ventricosus genome elucidates the spidroin gene catalogue.</title>
        <authorList>
            <person name="Kono N."/>
            <person name="Nakamura H."/>
            <person name="Ohtoshi R."/>
            <person name="Moran D.A.P."/>
            <person name="Shinohara A."/>
            <person name="Yoshida Y."/>
            <person name="Fujiwara M."/>
            <person name="Mori M."/>
            <person name="Tomita M."/>
            <person name="Arakawa K."/>
        </authorList>
    </citation>
    <scope>NUCLEOTIDE SEQUENCE [LARGE SCALE GENOMIC DNA]</scope>
</reference>
<feature type="non-terminal residue" evidence="8">
    <location>
        <position position="668"/>
    </location>
</feature>
<evidence type="ECO:0000313" key="8">
    <source>
        <dbReference type="EMBL" id="GBN81048.1"/>
    </source>
</evidence>
<feature type="repeat" description="CSPG" evidence="5">
    <location>
        <begin position="132"/>
        <end position="225"/>
    </location>
</feature>
<feature type="repeat" description="CSPG" evidence="5">
    <location>
        <begin position="476"/>
        <end position="565"/>
    </location>
</feature>
<feature type="domain" description="Cadherin" evidence="6">
    <location>
        <begin position="156"/>
        <end position="249"/>
    </location>
</feature>
<dbReference type="PANTHER" id="PTHR45739">
    <property type="entry name" value="MATRIX PROTEIN, PUTATIVE-RELATED"/>
    <property type="match status" value="1"/>
</dbReference>
<dbReference type="EMBL" id="BGPR01148630">
    <property type="protein sequence ID" value="GBN81029.1"/>
    <property type="molecule type" value="Genomic_DNA"/>
</dbReference>
<dbReference type="InterPro" id="IPR002126">
    <property type="entry name" value="Cadherin-like_dom"/>
</dbReference>
<dbReference type="AlphaFoldDB" id="A0A4Y2RYW2"/>
<proteinExistence type="predicted"/>
<dbReference type="PROSITE" id="PS51854">
    <property type="entry name" value="CSPG"/>
    <property type="match status" value="5"/>
</dbReference>
<keyword evidence="9" id="KW-1185">Reference proteome</keyword>
<keyword evidence="4" id="KW-0106">Calcium</keyword>
<evidence type="ECO:0000256" key="5">
    <source>
        <dbReference type="PROSITE-ProRule" id="PRU01201"/>
    </source>
</evidence>
<evidence type="ECO:0000256" key="2">
    <source>
        <dbReference type="ARBA" id="ARBA00022737"/>
    </source>
</evidence>
<dbReference type="Pfam" id="PF16184">
    <property type="entry name" value="Cadherin_3"/>
    <property type="match status" value="6"/>
</dbReference>
<organism evidence="8 9">
    <name type="scientific">Araneus ventricosus</name>
    <name type="common">Orbweaver spider</name>
    <name type="synonym">Epeira ventricosa</name>
    <dbReference type="NCBI Taxonomy" id="182803"/>
    <lineage>
        <taxon>Eukaryota</taxon>
        <taxon>Metazoa</taxon>
        <taxon>Ecdysozoa</taxon>
        <taxon>Arthropoda</taxon>
        <taxon>Chelicerata</taxon>
        <taxon>Arachnida</taxon>
        <taxon>Araneae</taxon>
        <taxon>Araneomorphae</taxon>
        <taxon>Entelegynae</taxon>
        <taxon>Araneoidea</taxon>
        <taxon>Araneidae</taxon>
        <taxon>Araneus</taxon>
    </lineage>
</organism>
<dbReference type="EMBL" id="BGPR01148644">
    <property type="protein sequence ID" value="GBN81048.1"/>
    <property type="molecule type" value="Genomic_DNA"/>
</dbReference>
<dbReference type="GO" id="GO:0007156">
    <property type="term" value="P:homophilic cell adhesion via plasma membrane adhesion molecules"/>
    <property type="evidence" value="ECO:0007669"/>
    <property type="project" value="InterPro"/>
</dbReference>
<dbReference type="InterPro" id="IPR039005">
    <property type="entry name" value="CSPG_rpt"/>
</dbReference>
<keyword evidence="2" id="KW-0677">Repeat</keyword>